<dbReference type="PANTHER" id="PTHR46148">
    <property type="entry name" value="CHROMO DOMAIN-CONTAINING PROTEIN"/>
    <property type="match status" value="1"/>
</dbReference>
<dbReference type="PANTHER" id="PTHR46148:SF60">
    <property type="entry name" value="CHROMO DOMAIN-CONTAINING PROTEIN"/>
    <property type="match status" value="1"/>
</dbReference>
<reference evidence="2" key="1">
    <citation type="submission" date="2023-08" db="EMBL/GenBank/DDBJ databases">
        <title>A de novo genome assembly of Solanum verrucosum Schlechtendal, a Mexican diploid species geographically isolated from the other diploid A-genome species in potato relatives.</title>
        <authorList>
            <person name="Hosaka K."/>
        </authorList>
    </citation>
    <scope>NUCLEOTIDE SEQUENCE</scope>
    <source>
        <tissue evidence="2">Young leaves</tissue>
    </source>
</reference>
<dbReference type="AlphaFoldDB" id="A0AAF0TYZ4"/>
<gene>
    <name evidence="2" type="ORF">MTR67_025855</name>
</gene>
<feature type="domain" description="Tf2-1-like SH3-like" evidence="1">
    <location>
        <begin position="9"/>
        <end position="58"/>
    </location>
</feature>
<keyword evidence="3" id="KW-1185">Reference proteome</keyword>
<dbReference type="InterPro" id="IPR056924">
    <property type="entry name" value="SH3_Tf2-1"/>
</dbReference>
<organism evidence="2 3">
    <name type="scientific">Solanum verrucosum</name>
    <dbReference type="NCBI Taxonomy" id="315347"/>
    <lineage>
        <taxon>Eukaryota</taxon>
        <taxon>Viridiplantae</taxon>
        <taxon>Streptophyta</taxon>
        <taxon>Embryophyta</taxon>
        <taxon>Tracheophyta</taxon>
        <taxon>Spermatophyta</taxon>
        <taxon>Magnoliopsida</taxon>
        <taxon>eudicotyledons</taxon>
        <taxon>Gunneridae</taxon>
        <taxon>Pentapetalae</taxon>
        <taxon>asterids</taxon>
        <taxon>lamiids</taxon>
        <taxon>Solanales</taxon>
        <taxon>Solanaceae</taxon>
        <taxon>Solanoideae</taxon>
        <taxon>Solaneae</taxon>
        <taxon>Solanum</taxon>
    </lineage>
</organism>
<name>A0AAF0TYZ4_SOLVR</name>
<sequence>MSPLKVMMRFGRCGKDSPRYIVPFENLWTVGEVTYELALPPMFSAIDPVFHILMLCRCVPNESHVLQYDSVELDDHLASVEDPVAILARDVR</sequence>
<evidence type="ECO:0000313" key="2">
    <source>
        <dbReference type="EMBL" id="WMV32470.1"/>
    </source>
</evidence>
<accession>A0AAF0TYZ4</accession>
<dbReference type="EMBL" id="CP133617">
    <property type="protein sequence ID" value="WMV32470.1"/>
    <property type="molecule type" value="Genomic_DNA"/>
</dbReference>
<protein>
    <recommendedName>
        <fullName evidence="1">Tf2-1-like SH3-like domain-containing protein</fullName>
    </recommendedName>
</protein>
<proteinExistence type="predicted"/>
<dbReference type="Pfam" id="PF24626">
    <property type="entry name" value="SH3_Tf2-1"/>
    <property type="match status" value="1"/>
</dbReference>
<evidence type="ECO:0000259" key="1">
    <source>
        <dbReference type="Pfam" id="PF24626"/>
    </source>
</evidence>
<dbReference type="Proteomes" id="UP001234989">
    <property type="component" value="Chromosome 6"/>
</dbReference>
<evidence type="ECO:0000313" key="3">
    <source>
        <dbReference type="Proteomes" id="UP001234989"/>
    </source>
</evidence>